<dbReference type="EMBL" id="CP151502">
    <property type="protein sequence ID" value="WZN59593.1"/>
    <property type="molecule type" value="Genomic_DNA"/>
</dbReference>
<dbReference type="InterPro" id="IPR021924">
    <property type="entry name" value="DUF3537"/>
</dbReference>
<evidence type="ECO:0000313" key="3">
    <source>
        <dbReference type="EMBL" id="WZN59593.1"/>
    </source>
</evidence>
<keyword evidence="2" id="KW-0812">Transmembrane</keyword>
<dbReference type="Proteomes" id="UP001472866">
    <property type="component" value="Chromosome 02"/>
</dbReference>
<dbReference type="AlphaFoldDB" id="A0AAX4P0Z5"/>
<feature type="transmembrane region" description="Helical" evidence="2">
    <location>
        <begin position="284"/>
        <end position="305"/>
    </location>
</feature>
<feature type="transmembrane region" description="Helical" evidence="2">
    <location>
        <begin position="521"/>
        <end position="540"/>
    </location>
</feature>
<gene>
    <name evidence="3" type="ORF">HKI87_02g11190</name>
</gene>
<feature type="transmembrane region" description="Helical" evidence="2">
    <location>
        <begin position="217"/>
        <end position="241"/>
    </location>
</feature>
<reference evidence="3 4" key="1">
    <citation type="submission" date="2024-03" db="EMBL/GenBank/DDBJ databases">
        <title>Complete genome sequence of the green alga Chloropicon roscoffensis RCC1871.</title>
        <authorList>
            <person name="Lemieux C."/>
            <person name="Pombert J.-F."/>
            <person name="Otis C."/>
            <person name="Turmel M."/>
        </authorList>
    </citation>
    <scope>NUCLEOTIDE SEQUENCE [LARGE SCALE GENOMIC DNA]</scope>
    <source>
        <strain evidence="3 4">RCC1871</strain>
    </source>
</reference>
<feature type="transmembrane region" description="Helical" evidence="2">
    <location>
        <begin position="662"/>
        <end position="681"/>
    </location>
</feature>
<dbReference type="PANTHER" id="PTHR31963">
    <property type="entry name" value="RAS GUANINE NUCLEOTIDE EXCHANGE FACTOR K"/>
    <property type="match status" value="1"/>
</dbReference>
<evidence type="ECO:0000256" key="1">
    <source>
        <dbReference type="SAM" id="MobiDB-lite"/>
    </source>
</evidence>
<feature type="transmembrane region" description="Helical" evidence="2">
    <location>
        <begin position="157"/>
        <end position="174"/>
    </location>
</feature>
<proteinExistence type="predicted"/>
<evidence type="ECO:0000313" key="4">
    <source>
        <dbReference type="Proteomes" id="UP001472866"/>
    </source>
</evidence>
<sequence>MSDRPAERQGTWRDVGRLVGTVRDDFYSTLDQEEVRKPLISSRSMAKVYFTHNVGTSRLSRLMRLPRFQTSRVHTGRSGGFRYPTRTRALKAELQRASDYFATILAFLGFRPSDRKRLGFMFTLFSLVFLGLLFPLFDLVCGQVVVSDEKLKGLIKLASTYRLLIYAVSMLWMIRVSKRWNIDAMLFLRVDRLYVSRIAEEKGLGGMWVYAAIIQNFALEVVCLFGPYFLVIAFAKGWWFFNSLGDSKLYSSSYTFNGHVLMDSSSPVYVKCLFYFAGLLSQSYMQVIYLVPCVYFRMVSSLVLLEMKAYKEMVQPDKGEAERRDKLGELLDEDVSMDHTLASNGTLAASMESGNSFSAGPTPSKQSTLASSWHNSVMDASTAEGETSRPSLDGSMAKFELEDPTSPAAGSGAVDEEAGSGFMPTQSLPNKLHMSRTSAGALRRRRSSVFDRYGSNPFGMYVDSSPLHDADNLENEFTDSEDEDECNLKSHVADEQSFPVLREHSLLQKVLRLISHRFRQFLLVTFILIFFESFGTLYFILNAIMDMDTKEQRHYSVTGIIVRLELSSSALLHIVGLVLNIRAILIVTHRLRAVQTIASEQHAHLTCKMNLMKEDDDQKEMLRGLGMEFEQYMKRQSLLQYMVNHPLGITIYGFLIDREFLRSFHMVVVSLTVFLVSMIMGGSHNQSHSST</sequence>
<evidence type="ECO:0000256" key="2">
    <source>
        <dbReference type="SAM" id="Phobius"/>
    </source>
</evidence>
<keyword evidence="4" id="KW-1185">Reference proteome</keyword>
<accession>A0AAX4P0Z5</accession>
<protein>
    <submittedName>
        <fullName evidence="3">DUF3537 domain-containing protein</fullName>
    </submittedName>
</protein>
<keyword evidence="2" id="KW-1133">Transmembrane helix</keyword>
<dbReference type="PANTHER" id="PTHR31963:SF4">
    <property type="entry name" value="GUSTATORY RECEPTOR"/>
    <property type="match status" value="1"/>
</dbReference>
<feature type="transmembrane region" description="Helical" evidence="2">
    <location>
        <begin position="118"/>
        <end position="137"/>
    </location>
</feature>
<feature type="transmembrane region" description="Helical" evidence="2">
    <location>
        <begin position="560"/>
        <end position="585"/>
    </location>
</feature>
<organism evidence="3 4">
    <name type="scientific">Chloropicon roscoffensis</name>
    <dbReference type="NCBI Taxonomy" id="1461544"/>
    <lineage>
        <taxon>Eukaryota</taxon>
        <taxon>Viridiplantae</taxon>
        <taxon>Chlorophyta</taxon>
        <taxon>Chloropicophyceae</taxon>
        <taxon>Chloropicales</taxon>
        <taxon>Chloropicaceae</taxon>
        <taxon>Chloropicon</taxon>
    </lineage>
</organism>
<feature type="region of interest" description="Disordered" evidence="1">
    <location>
        <begin position="352"/>
        <end position="372"/>
    </location>
</feature>
<feature type="region of interest" description="Disordered" evidence="1">
    <location>
        <begin position="401"/>
        <end position="430"/>
    </location>
</feature>
<name>A0AAX4P0Z5_9CHLO</name>
<keyword evidence="2" id="KW-0472">Membrane</keyword>
<dbReference type="Pfam" id="PF12056">
    <property type="entry name" value="DUF3537"/>
    <property type="match status" value="3"/>
</dbReference>